<dbReference type="EMBL" id="BSXT01001469">
    <property type="protein sequence ID" value="GMF42743.1"/>
    <property type="molecule type" value="Genomic_DNA"/>
</dbReference>
<name>A0A9W6XPR5_9STRA</name>
<dbReference type="Proteomes" id="UP001165121">
    <property type="component" value="Unassembled WGS sequence"/>
</dbReference>
<evidence type="ECO:0000313" key="2">
    <source>
        <dbReference type="EMBL" id="GMF42743.1"/>
    </source>
</evidence>
<feature type="region of interest" description="Disordered" evidence="1">
    <location>
        <begin position="1"/>
        <end position="69"/>
    </location>
</feature>
<evidence type="ECO:0000313" key="3">
    <source>
        <dbReference type="Proteomes" id="UP001165121"/>
    </source>
</evidence>
<accession>A0A9W6XPR5</accession>
<protein>
    <submittedName>
        <fullName evidence="2">Unnamed protein product</fullName>
    </submittedName>
</protein>
<feature type="compositionally biased region" description="Acidic residues" evidence="1">
    <location>
        <begin position="22"/>
        <end position="33"/>
    </location>
</feature>
<dbReference type="OrthoDB" id="88877at2759"/>
<feature type="compositionally biased region" description="Basic and acidic residues" evidence="1">
    <location>
        <begin position="144"/>
        <end position="153"/>
    </location>
</feature>
<comment type="caution">
    <text evidence="2">The sequence shown here is derived from an EMBL/GenBank/DDBJ whole genome shotgun (WGS) entry which is preliminary data.</text>
</comment>
<proteinExistence type="predicted"/>
<dbReference type="AlphaFoldDB" id="A0A9W6XPR5"/>
<keyword evidence="3" id="KW-1185">Reference proteome</keyword>
<reference evidence="2" key="1">
    <citation type="submission" date="2023-04" db="EMBL/GenBank/DDBJ databases">
        <title>Phytophthora fragariaefolia NBRC 109709.</title>
        <authorList>
            <person name="Ichikawa N."/>
            <person name="Sato H."/>
            <person name="Tonouchi N."/>
        </authorList>
    </citation>
    <scope>NUCLEOTIDE SEQUENCE</scope>
    <source>
        <strain evidence="2">NBRC 109709</strain>
    </source>
</reference>
<feature type="region of interest" description="Disordered" evidence="1">
    <location>
        <begin position="144"/>
        <end position="164"/>
    </location>
</feature>
<sequence>MVNAIDDYGAQPGPYVFMKDADSEEEHKDDEDPESKVGSKDTPFDFSQDPSPPSTPRSSRSSGISHGGLGQAAPVFAVGEFGLGLHGCVQARHQGQCRAHPVSRPRAHDELVRVMYWGKLDQTPWSKYVPSWYCKKSESHLEKLHAHPNDDPQPRNPAWTSPQI</sequence>
<feature type="compositionally biased region" description="Basic and acidic residues" evidence="1">
    <location>
        <begin position="34"/>
        <end position="43"/>
    </location>
</feature>
<gene>
    <name evidence="2" type="ORF">Pfra01_001413300</name>
</gene>
<evidence type="ECO:0000256" key="1">
    <source>
        <dbReference type="SAM" id="MobiDB-lite"/>
    </source>
</evidence>
<organism evidence="2 3">
    <name type="scientific">Phytophthora fragariaefolia</name>
    <dbReference type="NCBI Taxonomy" id="1490495"/>
    <lineage>
        <taxon>Eukaryota</taxon>
        <taxon>Sar</taxon>
        <taxon>Stramenopiles</taxon>
        <taxon>Oomycota</taxon>
        <taxon>Peronosporomycetes</taxon>
        <taxon>Peronosporales</taxon>
        <taxon>Peronosporaceae</taxon>
        <taxon>Phytophthora</taxon>
    </lineage>
</organism>